<dbReference type="Proteomes" id="UP000034076">
    <property type="component" value="Unassembled WGS sequence"/>
</dbReference>
<evidence type="ECO:0000256" key="4">
    <source>
        <dbReference type="RuleBase" id="RU361277"/>
    </source>
</evidence>
<evidence type="ECO:0000256" key="1">
    <source>
        <dbReference type="ARBA" id="ARBA00022723"/>
    </source>
</evidence>
<evidence type="ECO:0000259" key="5">
    <source>
        <dbReference type="SMART" id="SM00829"/>
    </source>
</evidence>
<dbReference type="InterPro" id="IPR002328">
    <property type="entry name" value="ADH_Zn_CS"/>
</dbReference>
<dbReference type="InterPro" id="IPR020843">
    <property type="entry name" value="ER"/>
</dbReference>
<dbReference type="GO" id="GO:0003939">
    <property type="term" value="F:L-iditol 2-dehydrogenase (NAD+) activity"/>
    <property type="evidence" value="ECO:0007669"/>
    <property type="project" value="UniProtKB-EC"/>
</dbReference>
<dbReference type="OrthoDB" id="9769198at2"/>
<dbReference type="PROSITE" id="PS00059">
    <property type="entry name" value="ADH_ZINC"/>
    <property type="match status" value="1"/>
</dbReference>
<accession>A0A0M2NMJ9</accession>
<dbReference type="STRING" id="270498.CHK_0798"/>
<dbReference type="Pfam" id="PF00107">
    <property type="entry name" value="ADH_zinc_N"/>
    <property type="match status" value="1"/>
</dbReference>
<name>A0A0M2NMJ9_9FIRM</name>
<dbReference type="Gene3D" id="3.40.50.720">
    <property type="entry name" value="NAD(P)-binding Rossmann-like Domain"/>
    <property type="match status" value="1"/>
</dbReference>
<dbReference type="GO" id="GO:0008270">
    <property type="term" value="F:zinc ion binding"/>
    <property type="evidence" value="ECO:0007669"/>
    <property type="project" value="InterPro"/>
</dbReference>
<keyword evidence="1 4" id="KW-0479">Metal-binding</keyword>
<proteinExistence type="inferred from homology"/>
<dbReference type="SUPFAM" id="SSF50129">
    <property type="entry name" value="GroES-like"/>
    <property type="match status" value="1"/>
</dbReference>
<feature type="domain" description="Enoyl reductase (ER)" evidence="5">
    <location>
        <begin position="12"/>
        <end position="353"/>
    </location>
</feature>
<comment type="caution">
    <text evidence="6">The sequence shown here is derived from an EMBL/GenBank/DDBJ whole genome shotgun (WGS) entry which is preliminary data.</text>
</comment>
<sequence>MMDKKMKALRVYAPYDYRVEEIDVPQIGDNEILVEIRGCGICAGDVKTLHGGQRVWGTSPETAYIEAPATGGHEFYGEVVDFGKNVQGIKKGQLLLAEQILPCGECKFCREGNYWMCQPHHIYGFKDDAQGGFAEYMKYAEKSVLHPLPDDFTIQQAALVEPFACAMHAVERGGITHEDVLVISGLGAIGLGMINAAKKLAPKLIIGLDLKKSRLEKAKEFGADYVFNPLETDVIKEIRKLTDGYGCDVYIEASGSEPSVRQGLEMIRNLGRYVQFGVFPTDITIDWNIIGDTKEIDVRGSHLSGHCYDAVIKGIADGTIRTDGVVTHIYKLDDWKEAFETAEKDPNAIKVVLQP</sequence>
<dbReference type="PANTHER" id="PTHR43401">
    <property type="entry name" value="L-THREONINE 3-DEHYDROGENASE"/>
    <property type="match status" value="1"/>
</dbReference>
<evidence type="ECO:0000256" key="2">
    <source>
        <dbReference type="ARBA" id="ARBA00022833"/>
    </source>
</evidence>
<keyword evidence="2 4" id="KW-0862">Zinc</keyword>
<dbReference type="SMART" id="SM00829">
    <property type="entry name" value="PKS_ER"/>
    <property type="match status" value="1"/>
</dbReference>
<dbReference type="InterPro" id="IPR050129">
    <property type="entry name" value="Zn_alcohol_dh"/>
</dbReference>
<dbReference type="InterPro" id="IPR013149">
    <property type="entry name" value="ADH-like_C"/>
</dbReference>
<dbReference type="Pfam" id="PF08240">
    <property type="entry name" value="ADH_N"/>
    <property type="match status" value="1"/>
</dbReference>
<reference evidence="6 7" key="1">
    <citation type="submission" date="2015-04" db="EMBL/GenBank/DDBJ databases">
        <title>Draft genome sequence of bacteremic isolate Catabacter hongkongensis type strain HKU16T.</title>
        <authorList>
            <person name="Lau S.K."/>
            <person name="Teng J.L."/>
            <person name="Huang Y."/>
            <person name="Curreem S.O."/>
            <person name="Tsui S.K."/>
            <person name="Woo P.C."/>
        </authorList>
    </citation>
    <scope>NUCLEOTIDE SEQUENCE [LARGE SCALE GENOMIC DNA]</scope>
    <source>
        <strain evidence="6 7">HKU16</strain>
    </source>
</reference>
<keyword evidence="3 6" id="KW-0560">Oxidoreductase</keyword>
<dbReference type="InterPro" id="IPR011032">
    <property type="entry name" value="GroES-like_sf"/>
</dbReference>
<comment type="cofactor">
    <cofactor evidence="4">
        <name>Zn(2+)</name>
        <dbReference type="ChEBI" id="CHEBI:29105"/>
    </cofactor>
</comment>
<dbReference type="InterPro" id="IPR036291">
    <property type="entry name" value="NAD(P)-bd_dom_sf"/>
</dbReference>
<dbReference type="PANTHER" id="PTHR43401:SF2">
    <property type="entry name" value="L-THREONINE 3-DEHYDROGENASE"/>
    <property type="match status" value="1"/>
</dbReference>
<gene>
    <name evidence="6" type="ORF">CHK_0798</name>
</gene>
<dbReference type="AlphaFoldDB" id="A0A0M2NMJ9"/>
<keyword evidence="7" id="KW-1185">Reference proteome</keyword>
<evidence type="ECO:0000313" key="6">
    <source>
        <dbReference type="EMBL" id="KKI51632.1"/>
    </source>
</evidence>
<dbReference type="RefSeq" id="WP_046442734.1">
    <property type="nucleotide sequence ID" value="NZ_LAYJ01000068.1"/>
</dbReference>
<dbReference type="EMBL" id="LAYJ01000068">
    <property type="protein sequence ID" value="KKI51632.1"/>
    <property type="molecule type" value="Genomic_DNA"/>
</dbReference>
<dbReference type="PATRIC" id="fig|270498.16.peg.396"/>
<organism evidence="6 7">
    <name type="scientific">Christensenella hongkongensis</name>
    <dbReference type="NCBI Taxonomy" id="270498"/>
    <lineage>
        <taxon>Bacteria</taxon>
        <taxon>Bacillati</taxon>
        <taxon>Bacillota</taxon>
        <taxon>Clostridia</taxon>
        <taxon>Christensenellales</taxon>
        <taxon>Christensenellaceae</taxon>
        <taxon>Christensenella</taxon>
    </lineage>
</organism>
<dbReference type="Gene3D" id="3.90.180.10">
    <property type="entry name" value="Medium-chain alcohol dehydrogenases, catalytic domain"/>
    <property type="match status" value="1"/>
</dbReference>
<dbReference type="EC" id="1.1.1.14" evidence="6"/>
<comment type="similarity">
    <text evidence="4">Belongs to the zinc-containing alcohol dehydrogenase family.</text>
</comment>
<evidence type="ECO:0000313" key="7">
    <source>
        <dbReference type="Proteomes" id="UP000034076"/>
    </source>
</evidence>
<evidence type="ECO:0000256" key="3">
    <source>
        <dbReference type="ARBA" id="ARBA00023002"/>
    </source>
</evidence>
<protein>
    <submittedName>
        <fullName evidence="6">Sorbitol dehydrogenase</fullName>
        <ecNumber evidence="6">1.1.1.14</ecNumber>
    </submittedName>
</protein>
<dbReference type="SUPFAM" id="SSF51735">
    <property type="entry name" value="NAD(P)-binding Rossmann-fold domains"/>
    <property type="match status" value="1"/>
</dbReference>
<dbReference type="InterPro" id="IPR013154">
    <property type="entry name" value="ADH-like_N"/>
</dbReference>